<dbReference type="Proteomes" id="UP000632289">
    <property type="component" value="Unassembled WGS sequence"/>
</dbReference>
<evidence type="ECO:0000256" key="2">
    <source>
        <dbReference type="ARBA" id="ARBA00011901"/>
    </source>
</evidence>
<dbReference type="GO" id="GO:0071555">
    <property type="term" value="P:cell wall organization"/>
    <property type="evidence" value="ECO:0007669"/>
    <property type="project" value="UniProtKB-KW"/>
</dbReference>
<dbReference type="GO" id="GO:0009254">
    <property type="term" value="P:peptidoglycan turnover"/>
    <property type="evidence" value="ECO:0007669"/>
    <property type="project" value="TreeGrafter"/>
</dbReference>
<keyword evidence="3" id="KW-0378">Hydrolase</keyword>
<evidence type="ECO:0000256" key="3">
    <source>
        <dbReference type="ARBA" id="ARBA00022801"/>
    </source>
</evidence>
<dbReference type="FunFam" id="3.40.80.10:FF:000006">
    <property type="entry name" value="N-acetylmuramoyl-L-alanine amidase"/>
    <property type="match status" value="1"/>
</dbReference>
<dbReference type="Gene3D" id="3.40.80.10">
    <property type="entry name" value="Peptidoglycan recognition protein-like"/>
    <property type="match status" value="1"/>
</dbReference>
<evidence type="ECO:0000256" key="5">
    <source>
        <dbReference type="SAM" id="Phobius"/>
    </source>
</evidence>
<dbReference type="InterPro" id="IPR036505">
    <property type="entry name" value="Amidase/PGRP_sf"/>
</dbReference>
<keyword evidence="5" id="KW-0472">Membrane</keyword>
<dbReference type="PANTHER" id="PTHR30417:SF1">
    <property type="entry name" value="N-ACETYLMURAMOYL-L-ALANINE AMIDASE AMID"/>
    <property type="match status" value="1"/>
</dbReference>
<comment type="catalytic activity">
    <reaction evidence="1">
        <text>Hydrolyzes the link between N-acetylmuramoyl residues and L-amino acid residues in certain cell-wall glycopeptides.</text>
        <dbReference type="EC" id="3.5.1.28"/>
    </reaction>
</comment>
<evidence type="ECO:0000256" key="1">
    <source>
        <dbReference type="ARBA" id="ARBA00001561"/>
    </source>
</evidence>
<dbReference type="InterPro" id="IPR051206">
    <property type="entry name" value="NAMLAA_amidase_2"/>
</dbReference>
<dbReference type="PANTHER" id="PTHR30417">
    <property type="entry name" value="N-ACETYLMURAMOYL-L-ALANINE AMIDASE AMID"/>
    <property type="match status" value="1"/>
</dbReference>
<feature type="transmembrane region" description="Helical" evidence="5">
    <location>
        <begin position="20"/>
        <end position="37"/>
    </location>
</feature>
<organism evidence="7 8">
    <name type="scientific">Streptomyces chumphonensis</name>
    <dbReference type="NCBI Taxonomy" id="1214925"/>
    <lineage>
        <taxon>Bacteria</taxon>
        <taxon>Bacillati</taxon>
        <taxon>Actinomycetota</taxon>
        <taxon>Actinomycetes</taxon>
        <taxon>Kitasatosporales</taxon>
        <taxon>Streptomycetaceae</taxon>
        <taxon>Streptomyces</taxon>
    </lineage>
</organism>
<dbReference type="CDD" id="cd06583">
    <property type="entry name" value="PGRP"/>
    <property type="match status" value="1"/>
</dbReference>
<reference evidence="7" key="1">
    <citation type="submission" date="2020-09" db="EMBL/GenBank/DDBJ databases">
        <title>Secondary metabolite and genome analysis of marine Streptomyces chumphonensis KK1-2T.</title>
        <authorList>
            <person name="Phongsopitanun W."/>
            <person name="Kanchanasin P."/>
            <person name="Pittayakhajonwut P."/>
            <person name="Suwanborirux K."/>
            <person name="Tanasupawat S."/>
        </authorList>
    </citation>
    <scope>NUCLEOTIDE SEQUENCE</scope>
    <source>
        <strain evidence="7">KK1-2</strain>
    </source>
</reference>
<evidence type="ECO:0000256" key="4">
    <source>
        <dbReference type="ARBA" id="ARBA00023316"/>
    </source>
</evidence>
<dbReference type="InterPro" id="IPR002502">
    <property type="entry name" value="Amidase_domain"/>
</dbReference>
<protein>
    <recommendedName>
        <fullName evidence="2">N-acetylmuramoyl-L-alanine amidase</fullName>
        <ecNumber evidence="2">3.5.1.28</ecNumber>
    </recommendedName>
</protein>
<evidence type="ECO:0000313" key="7">
    <source>
        <dbReference type="EMBL" id="MBD3934400.1"/>
    </source>
</evidence>
<name>A0A927F3M4_9ACTN</name>
<keyword evidence="5" id="KW-1133">Transmembrane helix</keyword>
<proteinExistence type="predicted"/>
<dbReference type="AlphaFoldDB" id="A0A927F3M4"/>
<keyword evidence="5" id="KW-0812">Transmembrane</keyword>
<accession>A0A927F3M4</accession>
<dbReference type="EMBL" id="JACXYU010000016">
    <property type="protein sequence ID" value="MBD3934400.1"/>
    <property type="molecule type" value="Genomic_DNA"/>
</dbReference>
<dbReference type="EC" id="3.5.1.28" evidence="2"/>
<dbReference type="GO" id="GO:0008745">
    <property type="term" value="F:N-acetylmuramoyl-L-alanine amidase activity"/>
    <property type="evidence" value="ECO:0007669"/>
    <property type="project" value="UniProtKB-EC"/>
</dbReference>
<evidence type="ECO:0000313" key="8">
    <source>
        <dbReference type="Proteomes" id="UP000632289"/>
    </source>
</evidence>
<dbReference type="SMART" id="SM00644">
    <property type="entry name" value="Ami_2"/>
    <property type="match status" value="1"/>
</dbReference>
<keyword evidence="8" id="KW-1185">Reference proteome</keyword>
<keyword evidence="4" id="KW-0961">Cell wall biogenesis/degradation</keyword>
<dbReference type="RefSeq" id="WP_191211695.1">
    <property type="nucleotide sequence ID" value="NZ_BAABKL010000001.1"/>
</dbReference>
<feature type="domain" description="N-acetylmuramoyl-L-alanine amidase" evidence="6">
    <location>
        <begin position="75"/>
        <end position="205"/>
    </location>
</feature>
<sequence>MAAEPGGQQVERRGRVSRRALLTGGTAVALGGLGYGFREDLRGLWYRVPGNAVPRTEGEVDFAEAEWLAASEANWRLASRPHDFTIDRVVVHVIQGSHATALKVFQDPGHRAATHYVVRTSDGRVTQMVRELDVAYHAGNRAYNERSVGIEHEGFVDRPGDFTDAMYRASARLTADICDRYSLPRDRTHIVGHNEVPGADHTDPGPHWDWERYLRMVRDARPVPQPSGGGATPSG</sequence>
<dbReference type="Pfam" id="PF01510">
    <property type="entry name" value="Amidase_2"/>
    <property type="match status" value="1"/>
</dbReference>
<evidence type="ECO:0000259" key="6">
    <source>
        <dbReference type="SMART" id="SM00644"/>
    </source>
</evidence>
<gene>
    <name evidence="7" type="ORF">IF129_22910</name>
</gene>
<comment type="caution">
    <text evidence="7">The sequence shown here is derived from an EMBL/GenBank/DDBJ whole genome shotgun (WGS) entry which is preliminary data.</text>
</comment>
<dbReference type="SUPFAM" id="SSF55846">
    <property type="entry name" value="N-acetylmuramoyl-L-alanine amidase-like"/>
    <property type="match status" value="1"/>
</dbReference>
<dbReference type="GO" id="GO:0009253">
    <property type="term" value="P:peptidoglycan catabolic process"/>
    <property type="evidence" value="ECO:0007669"/>
    <property type="project" value="InterPro"/>
</dbReference>